<dbReference type="Gene3D" id="3.40.50.1390">
    <property type="entry name" value="Resolvase, N-terminal catalytic domain"/>
    <property type="match status" value="1"/>
</dbReference>
<evidence type="ECO:0000313" key="6">
    <source>
        <dbReference type="Proteomes" id="UP000050413"/>
    </source>
</evidence>
<dbReference type="GO" id="GO:0000150">
    <property type="term" value="F:DNA strand exchange activity"/>
    <property type="evidence" value="ECO:0007669"/>
    <property type="project" value="InterPro"/>
</dbReference>
<evidence type="ECO:0000313" key="4">
    <source>
        <dbReference type="EMBL" id="CUX83287.1"/>
    </source>
</evidence>
<dbReference type="SUPFAM" id="SSF53041">
    <property type="entry name" value="Resolvase-like"/>
    <property type="match status" value="1"/>
</dbReference>
<accession>A0A0P7WIR5</accession>
<comment type="caution">
    <text evidence="5">The sequence shown here is derived from an EMBL/GenBank/DDBJ whole genome shotgun (WGS) entry which is preliminary data.</text>
</comment>
<reference evidence="5 6" key="1">
    <citation type="submission" date="2015-09" db="EMBL/GenBank/DDBJ databases">
        <title>Identification and resolution of microdiversity through metagenomic sequencing of parallel consortia.</title>
        <authorList>
            <person name="Nelson W.C."/>
            <person name="Romine M.F."/>
            <person name="Lindemann S.R."/>
        </authorList>
    </citation>
    <scope>NUCLEOTIDE SEQUENCE [LARGE SCALE GENOMIC DNA]</scope>
    <source>
        <strain evidence="5">HL-91</strain>
    </source>
</reference>
<feature type="region of interest" description="Disordered" evidence="1">
    <location>
        <begin position="280"/>
        <end position="302"/>
    </location>
</feature>
<dbReference type="PANTHER" id="PTHR30461:SF23">
    <property type="entry name" value="DNA RECOMBINASE-RELATED"/>
    <property type="match status" value="1"/>
</dbReference>
<organism evidence="5 6">
    <name type="scientific">Roseibaca calidilacus</name>
    <dbReference type="NCBI Taxonomy" id="1666912"/>
    <lineage>
        <taxon>Bacteria</taxon>
        <taxon>Pseudomonadati</taxon>
        <taxon>Pseudomonadota</taxon>
        <taxon>Alphaproteobacteria</taxon>
        <taxon>Rhodobacterales</taxon>
        <taxon>Paracoccaceae</taxon>
        <taxon>Roseinatronobacter</taxon>
    </lineage>
</organism>
<protein>
    <submittedName>
        <fullName evidence="4">Site-specific DNA recombinase</fullName>
    </submittedName>
    <submittedName>
        <fullName evidence="5">Site-specific recombinase</fullName>
    </submittedName>
</protein>
<gene>
    <name evidence="4" type="ORF">Ga0058931_2890</name>
    <name evidence="5" type="ORF">HLUCCA05_13485</name>
</gene>
<dbReference type="Pfam" id="PF13408">
    <property type="entry name" value="Zn_ribbon_recom"/>
    <property type="match status" value="1"/>
</dbReference>
<evidence type="ECO:0000259" key="3">
    <source>
        <dbReference type="PROSITE" id="PS51737"/>
    </source>
</evidence>
<reference evidence="4 7" key="2">
    <citation type="submission" date="2016-01" db="EMBL/GenBank/DDBJ databases">
        <authorList>
            <person name="Varghese N."/>
        </authorList>
    </citation>
    <scope>NUCLEOTIDE SEQUENCE [LARGE SCALE GENOMIC DNA]</scope>
    <source>
        <strain evidence="4 7">HL-91</strain>
    </source>
</reference>
<dbReference type="AlphaFoldDB" id="A0A0P7WIR5"/>
<evidence type="ECO:0000313" key="5">
    <source>
        <dbReference type="EMBL" id="KPP90483.1"/>
    </source>
</evidence>
<dbReference type="EMBL" id="FBYC01000004">
    <property type="protein sequence ID" value="CUX83287.1"/>
    <property type="molecule type" value="Genomic_DNA"/>
</dbReference>
<dbReference type="Pfam" id="PF07508">
    <property type="entry name" value="Recombinase"/>
    <property type="match status" value="1"/>
</dbReference>
<dbReference type="Pfam" id="PF00239">
    <property type="entry name" value="Resolvase"/>
    <property type="match status" value="1"/>
</dbReference>
<dbReference type="InterPro" id="IPR011109">
    <property type="entry name" value="DNA_bind_recombinase_dom"/>
</dbReference>
<evidence type="ECO:0000259" key="2">
    <source>
        <dbReference type="PROSITE" id="PS51736"/>
    </source>
</evidence>
<proteinExistence type="predicted"/>
<sequence length="538" mass="60461">MPKRMRAVIYARYSTDLQSERSIDDQVALCREFAQKQGLTVREVYSDKAQTSASLIGRDGILRLVEDARAGKFDVVVVEALDRISRDQEDLAGIHKRLTFANVDILAVHDGLADEIQIGIRGLVGSLYLKDLKKKVRRGMQGVIRDGRHAGGKAYGYEPIPGKPGEMRILDHEADVIRRIFKEYLAGRTAREIANGLNEDGVIAPRGGSWNASTINGNKERGHGILLNPLYTGDLVWNRITMIRHPETGRRVSRVNPESEWMRKDVPDLAIIDRDTWDAAQARKTSRSKAHSHGRRDRTPKRPFSGLLRCGKCGGGMSIHDRSGSAIRIRCSTARESGSCDNDKRYRLDKIEHAVLEKLKAELADPIYVKEYLKAYFDERRTLIRETERNRSSIEKELTETQGRLARLVDLYTRGVIDGPAAEKDIAEATAKRKVLETRLAEQEEPEVVELHPATLERYFETIDTLIWKLTDLNPQFDRELVETLHKIIARITVFPATDQGVTIEVTGWLQSLIGVVPGHVGGVMVAEEGLEPPTRGL</sequence>
<name>A0A0P7WIR5_9RHOB</name>
<dbReference type="SMART" id="SM00857">
    <property type="entry name" value="Resolvase"/>
    <property type="match status" value="1"/>
</dbReference>
<evidence type="ECO:0000256" key="1">
    <source>
        <dbReference type="SAM" id="MobiDB-lite"/>
    </source>
</evidence>
<dbReference type="InterPro" id="IPR025827">
    <property type="entry name" value="Zn_ribbon_recom_dom"/>
</dbReference>
<dbReference type="OrthoDB" id="7277848at2"/>
<dbReference type="EMBL" id="LJSG01000017">
    <property type="protein sequence ID" value="KPP90483.1"/>
    <property type="molecule type" value="Genomic_DNA"/>
</dbReference>
<feature type="domain" description="Resolvase/invertase-type recombinase catalytic" evidence="2">
    <location>
        <begin position="6"/>
        <end position="159"/>
    </location>
</feature>
<dbReference type="InterPro" id="IPR006119">
    <property type="entry name" value="Resolv_N"/>
</dbReference>
<dbReference type="PROSITE" id="PS51737">
    <property type="entry name" value="RECOMBINASE_DNA_BIND"/>
    <property type="match status" value="1"/>
</dbReference>
<dbReference type="CDD" id="cd00338">
    <property type="entry name" value="Ser_Recombinase"/>
    <property type="match status" value="1"/>
</dbReference>
<dbReference type="Gene3D" id="3.90.1750.20">
    <property type="entry name" value="Putative Large Serine Recombinase, Chain B, Domain 2"/>
    <property type="match status" value="1"/>
</dbReference>
<feature type="compositionally biased region" description="Basic residues" evidence="1">
    <location>
        <begin position="284"/>
        <end position="301"/>
    </location>
</feature>
<dbReference type="PROSITE" id="PS51736">
    <property type="entry name" value="RECOMBINASES_3"/>
    <property type="match status" value="1"/>
</dbReference>
<keyword evidence="7" id="KW-1185">Reference proteome</keyword>
<dbReference type="Proteomes" id="UP000182045">
    <property type="component" value="Unassembled WGS sequence"/>
</dbReference>
<dbReference type="STRING" id="1666912.Ga0058931_2890"/>
<evidence type="ECO:0000313" key="7">
    <source>
        <dbReference type="Proteomes" id="UP000182045"/>
    </source>
</evidence>
<dbReference type="InterPro" id="IPR038109">
    <property type="entry name" value="DNA_bind_recomb_sf"/>
</dbReference>
<feature type="domain" description="Recombinase" evidence="3">
    <location>
        <begin position="154"/>
        <end position="290"/>
    </location>
</feature>
<dbReference type="Proteomes" id="UP000050413">
    <property type="component" value="Unassembled WGS sequence"/>
</dbReference>
<dbReference type="GO" id="GO:0003677">
    <property type="term" value="F:DNA binding"/>
    <property type="evidence" value="ECO:0007669"/>
    <property type="project" value="InterPro"/>
</dbReference>
<dbReference type="InterPro" id="IPR050639">
    <property type="entry name" value="SSR_resolvase"/>
</dbReference>
<dbReference type="PANTHER" id="PTHR30461">
    <property type="entry name" value="DNA-INVERTASE FROM LAMBDOID PROPHAGE"/>
    <property type="match status" value="1"/>
</dbReference>
<dbReference type="InterPro" id="IPR036162">
    <property type="entry name" value="Resolvase-like_N_sf"/>
</dbReference>